<protein>
    <submittedName>
        <fullName evidence="2">Uncharacterized protein</fullName>
    </submittedName>
</protein>
<feature type="region of interest" description="Disordered" evidence="1">
    <location>
        <begin position="75"/>
        <end position="101"/>
    </location>
</feature>
<dbReference type="RefSeq" id="WP_231328792.1">
    <property type="nucleotide sequence ID" value="NZ_CP059572.1"/>
</dbReference>
<organism evidence="2 3">
    <name type="scientific">Actinomadura graeca</name>
    <dbReference type="NCBI Taxonomy" id="2750812"/>
    <lineage>
        <taxon>Bacteria</taxon>
        <taxon>Bacillati</taxon>
        <taxon>Actinomycetota</taxon>
        <taxon>Actinomycetes</taxon>
        <taxon>Streptosporangiales</taxon>
        <taxon>Thermomonosporaceae</taxon>
        <taxon>Actinomadura</taxon>
    </lineage>
</organism>
<keyword evidence="3" id="KW-1185">Reference proteome</keyword>
<dbReference type="EMBL" id="CP059572">
    <property type="protein sequence ID" value="QXJ23112.1"/>
    <property type="molecule type" value="Genomic_DNA"/>
</dbReference>
<name>A0ABX8R087_9ACTN</name>
<dbReference type="Proteomes" id="UP001049518">
    <property type="component" value="Chromosome"/>
</dbReference>
<evidence type="ECO:0000256" key="1">
    <source>
        <dbReference type="SAM" id="MobiDB-lite"/>
    </source>
</evidence>
<evidence type="ECO:0000313" key="3">
    <source>
        <dbReference type="Proteomes" id="UP001049518"/>
    </source>
</evidence>
<reference evidence="2" key="1">
    <citation type="submission" date="2020-07" db="EMBL/GenBank/DDBJ databases">
        <authorList>
            <person name="Tarantini F.S."/>
            <person name="Hong K.W."/>
            <person name="Chan K.G."/>
        </authorList>
    </citation>
    <scope>NUCLEOTIDE SEQUENCE</scope>
    <source>
        <strain evidence="2">32-07</strain>
    </source>
</reference>
<evidence type="ECO:0000313" key="2">
    <source>
        <dbReference type="EMBL" id="QXJ23112.1"/>
    </source>
</evidence>
<sequence>MPLRTTAMPGRAGTPPPDATTTTRRRAPAATTTTAATQPHGAPAGRPPVRLTALAAGLAVATAVFFICTPSASAAPRTGTAPALGRDGRTIPPRSDVPEMPASPRLEQQFAKYALRGSGIGWRSTGHCSERTKPTCTSFEGLRWSSLKGLLDFAEESGCEITVTGGTEDGHAGGQYSHGNGYKLDIATGGCVDRAITRYRFAGVRGDGAKLYQAPSGALFAREKDHWDILFR</sequence>
<gene>
    <name evidence="2" type="ORF">AGRA3207_004228</name>
</gene>
<accession>A0ABX8R087</accession>
<proteinExistence type="predicted"/>
<feature type="region of interest" description="Disordered" evidence="1">
    <location>
        <begin position="1"/>
        <end position="48"/>
    </location>
</feature>
<feature type="compositionally biased region" description="Low complexity" evidence="1">
    <location>
        <begin position="28"/>
        <end position="44"/>
    </location>
</feature>